<feature type="domain" description="Major facilitator superfamily (MFS) profile" evidence="9">
    <location>
        <begin position="178"/>
        <end position="618"/>
    </location>
</feature>
<dbReference type="GO" id="GO:0022857">
    <property type="term" value="F:transmembrane transporter activity"/>
    <property type="evidence" value="ECO:0007669"/>
    <property type="project" value="InterPro"/>
</dbReference>
<keyword evidence="6 8" id="KW-0472">Membrane</keyword>
<sequence>MTLPARKCTPHSACKDTATPQCGVDGAFRDGKDFQKVDWNIKPRFLRYAGLDSNAMSTVYERKDAEEDKQQSPNKATEHYEHVDLEKMPSGASSFISRVAAKGEVTHNPLKDLSREGLIRNVSEFVEKHGFHEDRDLFIKGALLAQAGEADGLTEEEEQNLTKESTHRWHQPRMLYYLSIMCAMCAVVQGMDETVINGAMIYYTERLGFDKITGEKGEWISGLVVGSPYLCCAVIGCALTEPLNNLIGRRGVIFLSCFIAAAASIWEAFTYSWVQLFLARLFLGLGIGPKSATVPVYAAECTPAPIRGALVMMWQMWTAFGIMFGYVISVAFMPSGTIDKNTAWRLMLGSTVVAPAIVCLQVFFVPESPRWYIRKNRYQEAFNSLVRLRNTRLQAARDLYYMDVLIQISEKINEGHNALVDLFKVPRNRRALQASQFCMFMQQLCGINCIAYYSTNLFLQADYSEKQALLASMGFGMVNFFFALPAVFTIDTFGRRSLVLFTYPFMAFFLLLTGFSFYIPQKEARIGVIMFGIYMYTAFYSSGMGPVPFTYSAEVFPLHVRDLGMSLGTITLWGFNFIIALTWPPLLARLKPQGAFGYYAGWNVLGFVVSFLIMPETKSLTLEELDIVFSVPTSKFIQYQFEHIPYHCKKYILRKKNLPRARELYEWA</sequence>
<evidence type="ECO:0000256" key="5">
    <source>
        <dbReference type="ARBA" id="ARBA00022989"/>
    </source>
</evidence>
<dbReference type="SUPFAM" id="SSF103473">
    <property type="entry name" value="MFS general substrate transporter"/>
    <property type="match status" value="1"/>
</dbReference>
<evidence type="ECO:0000256" key="2">
    <source>
        <dbReference type="ARBA" id="ARBA00010992"/>
    </source>
</evidence>
<feature type="transmembrane region" description="Helical" evidence="8">
    <location>
        <begin position="174"/>
        <end position="191"/>
    </location>
</feature>
<evidence type="ECO:0000256" key="8">
    <source>
        <dbReference type="SAM" id="Phobius"/>
    </source>
</evidence>
<comment type="subcellular location">
    <subcellularLocation>
        <location evidence="1">Membrane</location>
        <topology evidence="1">Multi-pass membrane protein</topology>
    </subcellularLocation>
</comment>
<feature type="transmembrane region" description="Helical" evidence="8">
    <location>
        <begin position="277"/>
        <end position="298"/>
    </location>
</feature>
<dbReference type="PANTHER" id="PTHR48020:SF26">
    <property type="entry name" value="MYO-INOSITOL TRANSPORTER, PUTATIVE (AFU_ORTHOLOGUE AFUA_4G01560)-RELATED"/>
    <property type="match status" value="1"/>
</dbReference>
<keyword evidence="11" id="KW-1185">Reference proteome</keyword>
<dbReference type="InterPro" id="IPR005828">
    <property type="entry name" value="MFS_sugar_transport-like"/>
</dbReference>
<dbReference type="Gene3D" id="1.20.1250.20">
    <property type="entry name" value="MFS general substrate transporter like domains"/>
    <property type="match status" value="1"/>
</dbReference>
<feature type="transmembrane region" description="Helical" evidence="8">
    <location>
        <begin position="310"/>
        <end position="332"/>
    </location>
</feature>
<feature type="transmembrane region" description="Helical" evidence="8">
    <location>
        <begin position="219"/>
        <end position="239"/>
    </location>
</feature>
<name>A0A642V3N4_9ASCO</name>
<proteinExistence type="inferred from homology"/>
<feature type="transmembrane region" description="Helical" evidence="8">
    <location>
        <begin position="344"/>
        <end position="365"/>
    </location>
</feature>
<dbReference type="InterPro" id="IPR050814">
    <property type="entry name" value="Myo-inositol_Transporter"/>
</dbReference>
<keyword evidence="5 8" id="KW-1133">Transmembrane helix</keyword>
<dbReference type="GO" id="GO:0016020">
    <property type="term" value="C:membrane"/>
    <property type="evidence" value="ECO:0007669"/>
    <property type="project" value="UniProtKB-SubCell"/>
</dbReference>
<dbReference type="VEuPathDB" id="FungiDB:TRICI_003505"/>
<keyword evidence="4 8" id="KW-0812">Transmembrane</keyword>
<dbReference type="OrthoDB" id="5290825at2759"/>
<feature type="transmembrane region" description="Helical" evidence="8">
    <location>
        <begin position="563"/>
        <end position="583"/>
    </location>
</feature>
<feature type="region of interest" description="Disordered" evidence="7">
    <location>
        <begin position="1"/>
        <end position="20"/>
    </location>
</feature>
<protein>
    <recommendedName>
        <fullName evidence="9">Major facilitator superfamily (MFS) profile domain-containing protein</fullName>
    </recommendedName>
</protein>
<dbReference type="PRINTS" id="PR00171">
    <property type="entry name" value="SUGRTRNSPORT"/>
</dbReference>
<feature type="transmembrane region" description="Helical" evidence="8">
    <location>
        <begin position="251"/>
        <end position="271"/>
    </location>
</feature>
<dbReference type="InterPro" id="IPR036259">
    <property type="entry name" value="MFS_trans_sf"/>
</dbReference>
<evidence type="ECO:0000256" key="1">
    <source>
        <dbReference type="ARBA" id="ARBA00004141"/>
    </source>
</evidence>
<feature type="transmembrane region" description="Helical" evidence="8">
    <location>
        <begin position="500"/>
        <end position="519"/>
    </location>
</feature>
<evidence type="ECO:0000313" key="10">
    <source>
        <dbReference type="EMBL" id="KAA8912388.1"/>
    </source>
</evidence>
<comment type="similarity">
    <text evidence="2">Belongs to the major facilitator superfamily. Sugar transporter (TC 2.A.1.1) family.</text>
</comment>
<dbReference type="GO" id="GO:0015791">
    <property type="term" value="P:polyol transmembrane transport"/>
    <property type="evidence" value="ECO:0007669"/>
    <property type="project" value="UniProtKB-ARBA"/>
</dbReference>
<evidence type="ECO:0000256" key="6">
    <source>
        <dbReference type="ARBA" id="ARBA00023136"/>
    </source>
</evidence>
<comment type="caution">
    <text evidence="10">The sequence shown here is derived from an EMBL/GenBank/DDBJ whole genome shotgun (WGS) entry which is preliminary data.</text>
</comment>
<dbReference type="FunFam" id="1.20.1250.20:FF:000100">
    <property type="entry name" value="MFS sugar transporter, putative"/>
    <property type="match status" value="1"/>
</dbReference>
<feature type="transmembrane region" description="Helical" evidence="8">
    <location>
        <begin position="468"/>
        <end position="488"/>
    </location>
</feature>
<keyword evidence="3" id="KW-0813">Transport</keyword>
<evidence type="ECO:0000259" key="9">
    <source>
        <dbReference type="PROSITE" id="PS50850"/>
    </source>
</evidence>
<dbReference type="EMBL" id="SWFS01000256">
    <property type="protein sequence ID" value="KAA8912388.1"/>
    <property type="molecule type" value="Genomic_DNA"/>
</dbReference>
<feature type="transmembrane region" description="Helical" evidence="8">
    <location>
        <begin position="595"/>
        <end position="614"/>
    </location>
</feature>
<dbReference type="NCBIfam" id="TIGR00879">
    <property type="entry name" value="SP"/>
    <property type="match status" value="1"/>
</dbReference>
<evidence type="ECO:0000256" key="4">
    <source>
        <dbReference type="ARBA" id="ARBA00022692"/>
    </source>
</evidence>
<accession>A0A642V3N4</accession>
<gene>
    <name evidence="10" type="ORF">TRICI_003505</name>
</gene>
<evidence type="ECO:0000313" key="11">
    <source>
        <dbReference type="Proteomes" id="UP000761534"/>
    </source>
</evidence>
<dbReference type="InterPro" id="IPR003663">
    <property type="entry name" value="Sugar/inositol_transpt"/>
</dbReference>
<dbReference type="GO" id="GO:0015798">
    <property type="term" value="P:myo-inositol transport"/>
    <property type="evidence" value="ECO:0007669"/>
    <property type="project" value="UniProtKB-ARBA"/>
</dbReference>
<reference evidence="10" key="1">
    <citation type="journal article" date="2019" name="G3 (Bethesda)">
        <title>Genome Assemblies of Two Rare Opportunistic Yeast Pathogens: Diutina rugosa (syn. Candida rugosa) and Trichomonascus ciferrii (syn. Candida ciferrii).</title>
        <authorList>
            <person name="Mixao V."/>
            <person name="Saus E."/>
            <person name="Hansen A.P."/>
            <person name="Lass-Florl C."/>
            <person name="Gabaldon T."/>
        </authorList>
    </citation>
    <scope>NUCLEOTIDE SEQUENCE</scope>
    <source>
        <strain evidence="10">CBS 4856</strain>
    </source>
</reference>
<dbReference type="InterPro" id="IPR020846">
    <property type="entry name" value="MFS_dom"/>
</dbReference>
<organism evidence="10 11">
    <name type="scientific">Trichomonascus ciferrii</name>
    <dbReference type="NCBI Taxonomy" id="44093"/>
    <lineage>
        <taxon>Eukaryota</taxon>
        <taxon>Fungi</taxon>
        <taxon>Dikarya</taxon>
        <taxon>Ascomycota</taxon>
        <taxon>Saccharomycotina</taxon>
        <taxon>Dipodascomycetes</taxon>
        <taxon>Dipodascales</taxon>
        <taxon>Trichomonascaceae</taxon>
        <taxon>Trichomonascus</taxon>
        <taxon>Trichomonascus ciferrii complex</taxon>
    </lineage>
</organism>
<evidence type="ECO:0000256" key="7">
    <source>
        <dbReference type="SAM" id="MobiDB-lite"/>
    </source>
</evidence>
<dbReference type="Proteomes" id="UP000761534">
    <property type="component" value="Unassembled WGS sequence"/>
</dbReference>
<feature type="transmembrane region" description="Helical" evidence="8">
    <location>
        <begin position="526"/>
        <end position="543"/>
    </location>
</feature>
<dbReference type="AlphaFoldDB" id="A0A642V3N4"/>
<dbReference type="PROSITE" id="PS50850">
    <property type="entry name" value="MFS"/>
    <property type="match status" value="1"/>
</dbReference>
<evidence type="ECO:0000256" key="3">
    <source>
        <dbReference type="ARBA" id="ARBA00022448"/>
    </source>
</evidence>
<dbReference type="Pfam" id="PF00083">
    <property type="entry name" value="Sugar_tr"/>
    <property type="match status" value="1"/>
</dbReference>
<dbReference type="PANTHER" id="PTHR48020">
    <property type="entry name" value="PROTON MYO-INOSITOL COTRANSPORTER"/>
    <property type="match status" value="1"/>
</dbReference>